<dbReference type="EC" id="3.2.1.17" evidence="4"/>
<keyword evidence="2 4" id="KW-0081">Bacteriolytic enzyme</keyword>
<dbReference type="InterPro" id="IPR036366">
    <property type="entry name" value="PGBDSf"/>
</dbReference>
<dbReference type="InterPro" id="IPR033907">
    <property type="entry name" value="Endolysin_autolysin"/>
</dbReference>
<evidence type="ECO:0000259" key="5">
    <source>
        <dbReference type="Pfam" id="PF01471"/>
    </source>
</evidence>
<dbReference type="InterPro" id="IPR002477">
    <property type="entry name" value="Peptidoglycan-bd-like"/>
</dbReference>
<keyword evidence="4" id="KW-0378">Hydrolase</keyword>
<protein>
    <recommendedName>
        <fullName evidence="4">Lysozyme</fullName>
        <ecNumber evidence="4">3.2.1.17</ecNumber>
    </recommendedName>
</protein>
<dbReference type="Proteomes" id="UP001157167">
    <property type="component" value="Unassembled WGS sequence"/>
</dbReference>
<dbReference type="EMBL" id="BSPX01000058">
    <property type="protein sequence ID" value="GLT23723.1"/>
    <property type="molecule type" value="Genomic_DNA"/>
</dbReference>
<proteinExistence type="inferred from homology"/>
<reference evidence="7" key="1">
    <citation type="journal article" date="2019" name="Int. J. Syst. Evol. Microbiol.">
        <title>The Global Catalogue of Microorganisms (GCM) 10K type strain sequencing project: providing services to taxonomists for standard genome sequencing and annotation.</title>
        <authorList>
            <consortium name="The Broad Institute Genomics Platform"/>
            <consortium name="The Broad Institute Genome Sequencing Center for Infectious Disease"/>
            <person name="Wu L."/>
            <person name="Ma J."/>
        </authorList>
    </citation>
    <scope>NUCLEOTIDE SEQUENCE [LARGE SCALE GENOMIC DNA]</scope>
    <source>
        <strain evidence="7">NBRC 102407</strain>
    </source>
</reference>
<dbReference type="InterPro" id="IPR023347">
    <property type="entry name" value="Lysozyme_dom_sf"/>
</dbReference>
<evidence type="ECO:0000313" key="6">
    <source>
        <dbReference type="EMBL" id="GLT23723.1"/>
    </source>
</evidence>
<dbReference type="Pfam" id="PF01471">
    <property type="entry name" value="PG_binding_1"/>
    <property type="match status" value="1"/>
</dbReference>
<accession>A0ABQ6FDN1</accession>
<evidence type="ECO:0000256" key="2">
    <source>
        <dbReference type="ARBA" id="ARBA00022638"/>
    </source>
</evidence>
<dbReference type="CDD" id="cd00737">
    <property type="entry name" value="lyz_endolysin_autolysin"/>
    <property type="match status" value="1"/>
</dbReference>
<dbReference type="Gene3D" id="1.10.530.40">
    <property type="match status" value="1"/>
</dbReference>
<keyword evidence="1 4" id="KW-0929">Antimicrobial</keyword>
<gene>
    <name evidence="6" type="ORF">GCM10007933_31930</name>
</gene>
<feature type="domain" description="Peptidoglycan binding-like" evidence="5">
    <location>
        <begin position="19"/>
        <end position="79"/>
    </location>
</feature>
<dbReference type="InterPro" id="IPR002196">
    <property type="entry name" value="Glyco_hydro_24"/>
</dbReference>
<sequence length="267" mass="29512">MASLTRAVGRGADKPLKREVLLVQQLLNRHRPPSLPRIAEDGGQGDETYGAIEEFQRRVMKLKKPDGRVDPGGKTWQALNQPPAVVVTPTTPTQPPAVQPTGAMCMSAKARELLRKLESLFLFTYDDQTGKATHVWVKGATIGYGHLIAKAEWDTYKGGITEAGANALLDKDLQPFEAAVNSTITAKLSQNQFDALVILTFNIGAANLARSSVAKMVNDPTAQTMYKTLEAAWKSWNKSQGKVMLGLERRRQCEWNVYSLGKYEKNW</sequence>
<comment type="catalytic activity">
    <reaction evidence="4">
        <text>Hydrolysis of (1-&gt;4)-beta-linkages between N-acetylmuramic acid and N-acetyl-D-glucosamine residues in a peptidoglycan and between N-acetyl-D-glucosamine residues in chitodextrins.</text>
        <dbReference type="EC" id="3.2.1.17"/>
    </reaction>
</comment>
<evidence type="ECO:0000256" key="4">
    <source>
        <dbReference type="RuleBase" id="RU003788"/>
    </source>
</evidence>
<dbReference type="Gene3D" id="1.10.101.10">
    <property type="entry name" value="PGBD-like superfamily/PGBD"/>
    <property type="match status" value="1"/>
</dbReference>
<dbReference type="InterPro" id="IPR051018">
    <property type="entry name" value="Bacteriophage_GH24"/>
</dbReference>
<evidence type="ECO:0000256" key="3">
    <source>
        <dbReference type="ARBA" id="ARBA00023200"/>
    </source>
</evidence>
<keyword evidence="3" id="KW-1035">Host cytoplasm</keyword>
<comment type="caution">
    <text evidence="6">The sequence shown here is derived from an EMBL/GenBank/DDBJ whole genome shotgun (WGS) entry which is preliminary data.</text>
</comment>
<evidence type="ECO:0000256" key="1">
    <source>
        <dbReference type="ARBA" id="ARBA00022529"/>
    </source>
</evidence>
<dbReference type="SUPFAM" id="SSF53955">
    <property type="entry name" value="Lysozyme-like"/>
    <property type="match status" value="1"/>
</dbReference>
<comment type="similarity">
    <text evidence="4">Belongs to the glycosyl hydrolase 24 family.</text>
</comment>
<dbReference type="InterPro" id="IPR023346">
    <property type="entry name" value="Lysozyme-like_dom_sf"/>
</dbReference>
<dbReference type="RefSeq" id="WP_284188910.1">
    <property type="nucleotide sequence ID" value="NZ_BSPX01000058.1"/>
</dbReference>
<evidence type="ECO:0000313" key="7">
    <source>
        <dbReference type="Proteomes" id="UP001157167"/>
    </source>
</evidence>
<dbReference type="PANTHER" id="PTHR38107:SF3">
    <property type="entry name" value="LYSOZYME RRRD-RELATED"/>
    <property type="match status" value="1"/>
</dbReference>
<keyword evidence="4" id="KW-0326">Glycosidase</keyword>
<keyword evidence="7" id="KW-1185">Reference proteome</keyword>
<organism evidence="6 7">
    <name type="scientific">Zoogloea oryzae</name>
    <dbReference type="NCBI Taxonomy" id="310767"/>
    <lineage>
        <taxon>Bacteria</taxon>
        <taxon>Pseudomonadati</taxon>
        <taxon>Pseudomonadota</taxon>
        <taxon>Betaproteobacteria</taxon>
        <taxon>Rhodocyclales</taxon>
        <taxon>Zoogloeaceae</taxon>
        <taxon>Zoogloea</taxon>
    </lineage>
</organism>
<dbReference type="PANTHER" id="PTHR38107">
    <property type="match status" value="1"/>
</dbReference>
<name>A0ABQ6FDN1_9RHOO</name>
<dbReference type="Pfam" id="PF00959">
    <property type="entry name" value="Phage_lysozyme"/>
    <property type="match status" value="1"/>
</dbReference>